<feature type="compositionally biased region" description="Polar residues" evidence="1">
    <location>
        <begin position="560"/>
        <end position="579"/>
    </location>
</feature>
<dbReference type="Proteomes" id="UP000218209">
    <property type="component" value="Unassembled WGS sequence"/>
</dbReference>
<keyword evidence="3" id="KW-1185">Reference proteome</keyword>
<evidence type="ECO:0000313" key="2">
    <source>
        <dbReference type="EMBL" id="OSX72798.1"/>
    </source>
</evidence>
<evidence type="ECO:0000256" key="1">
    <source>
        <dbReference type="SAM" id="MobiDB-lite"/>
    </source>
</evidence>
<feature type="region of interest" description="Disordered" evidence="1">
    <location>
        <begin position="20"/>
        <end position="158"/>
    </location>
</feature>
<reference evidence="2 3" key="1">
    <citation type="submission" date="2017-03" db="EMBL/GenBank/DDBJ databases">
        <title>WGS assembly of Porphyra umbilicalis.</title>
        <authorList>
            <person name="Brawley S.H."/>
            <person name="Blouin N.A."/>
            <person name="Ficko-Blean E."/>
            <person name="Wheeler G.L."/>
            <person name="Lohr M."/>
            <person name="Goodson H.V."/>
            <person name="Jenkins J.W."/>
            <person name="Blaby-Haas C.E."/>
            <person name="Helliwell K.E."/>
            <person name="Chan C."/>
            <person name="Marriage T."/>
            <person name="Bhattacharya D."/>
            <person name="Klein A.S."/>
            <person name="Badis Y."/>
            <person name="Brodie J."/>
            <person name="Cao Y."/>
            <person name="Collen J."/>
            <person name="Dittami S.M."/>
            <person name="Gachon C.M."/>
            <person name="Green B.R."/>
            <person name="Karpowicz S."/>
            <person name="Kim J.W."/>
            <person name="Kudahl U."/>
            <person name="Lin S."/>
            <person name="Michel G."/>
            <person name="Mittag M."/>
            <person name="Olson B.J."/>
            <person name="Pangilinan J."/>
            <person name="Peng Y."/>
            <person name="Qiu H."/>
            <person name="Shu S."/>
            <person name="Singer J.T."/>
            <person name="Smith A.G."/>
            <person name="Sprecher B.N."/>
            <person name="Wagner V."/>
            <person name="Wang W."/>
            <person name="Wang Z.-Y."/>
            <person name="Yan J."/>
            <person name="Yarish C."/>
            <person name="Zoeuner-Riek S."/>
            <person name="Zhuang Y."/>
            <person name="Zou Y."/>
            <person name="Lindquist E.A."/>
            <person name="Grimwood J."/>
            <person name="Barry K."/>
            <person name="Rokhsar D.S."/>
            <person name="Schmutz J."/>
            <person name="Stiller J.W."/>
            <person name="Grossman A.R."/>
            <person name="Prochnik S.E."/>
        </authorList>
    </citation>
    <scope>NUCLEOTIDE SEQUENCE [LARGE SCALE GENOMIC DNA]</scope>
    <source>
        <strain evidence="2">4086291</strain>
    </source>
</reference>
<feature type="compositionally biased region" description="Low complexity" evidence="1">
    <location>
        <begin position="82"/>
        <end position="96"/>
    </location>
</feature>
<accession>A0A1X6NW04</accession>
<feature type="compositionally biased region" description="Pro residues" evidence="1">
    <location>
        <begin position="98"/>
        <end position="112"/>
    </location>
</feature>
<feature type="compositionally biased region" description="Basic and acidic residues" evidence="1">
    <location>
        <begin position="625"/>
        <end position="643"/>
    </location>
</feature>
<gene>
    <name evidence="2" type="ORF">BU14_0403s0001</name>
</gene>
<name>A0A1X6NW04_PORUM</name>
<proteinExistence type="predicted"/>
<protein>
    <submittedName>
        <fullName evidence="2">Uncharacterized protein</fullName>
    </submittedName>
</protein>
<dbReference type="AlphaFoldDB" id="A0A1X6NW04"/>
<feature type="compositionally biased region" description="Polar residues" evidence="1">
    <location>
        <begin position="69"/>
        <end position="78"/>
    </location>
</feature>
<sequence>MTPPSPPSLRDLQPEWAAAASADAFVPPSAPTGAAESLTEPPAQRAPWSATQAASAYRMPSLAPAGVSVSPSEPSASDLQAEAEAAAAAAAVVAAARTPPPTSLAAPFPSPPTARRRVSGGSASGGKKRTPAKALSAKTSAPPRKKTKKAAQEANGDCDNVVSHGASNAAATTPEAVAAWTLVRGEVAKAVREGNKALWSALKQSTAQIEHLRADTNRLEARVDAQGQCNERTALAVASLRLEVKGGSGTDVAGKEVSRSTGSRGTGSTKGDGAKDVKAVVKVEDAKATAMALAPDNEAQAATLWRPLRAVVKKRVAMTTDSREVLMDPDTAVDVIQDVVVQAFAVSAVAAHNYMMNGVYFPSSVRSGMPTKKRPVAVIMSTIPHTVAQLREFVLKPFFKVLGFEYNPMPISKAKKWSKKDYFLTSYKGEKAVVAAAKNLFTKIGGGSRIVKDKSVGSRYHVDMVVGHHALIASFVRNEFEIALGRRTRRRGGNGNGSYMHWVDEFDSSIKHLSKNHKDKKVHAGYRITDAIDPDMVVRTSTGGWMFTELGDASLAKNAPGSSAPTTSARPPTSINRTVAASPGDVVGARVPSAEMAGGGAPSGGADETRRPGLDDVPDAPMRNCAEDYRVGPDQDDNVHDSNSHAPRTGVVLVVDADTDHGSGAAMIGLHEEGARREGAGDDGGGATMGRVTAGRARMWERARPRVTTMTPILAPIALTRAARVQVCLGTTRMRRRMTVCSDGAVWRTHLVRSATWAASVVWVLFCFAISDALVVQLVVTVP</sequence>
<feature type="region of interest" description="Disordered" evidence="1">
    <location>
        <begin position="557"/>
        <end position="647"/>
    </location>
</feature>
<dbReference type="EMBL" id="KV919037">
    <property type="protein sequence ID" value="OSX72798.1"/>
    <property type="molecule type" value="Genomic_DNA"/>
</dbReference>
<feature type="region of interest" description="Disordered" evidence="1">
    <location>
        <begin position="248"/>
        <end position="274"/>
    </location>
</feature>
<evidence type="ECO:0000313" key="3">
    <source>
        <dbReference type="Proteomes" id="UP000218209"/>
    </source>
</evidence>
<organism evidence="2 3">
    <name type="scientific">Porphyra umbilicalis</name>
    <name type="common">Purple laver</name>
    <name type="synonym">Red alga</name>
    <dbReference type="NCBI Taxonomy" id="2786"/>
    <lineage>
        <taxon>Eukaryota</taxon>
        <taxon>Rhodophyta</taxon>
        <taxon>Bangiophyceae</taxon>
        <taxon>Bangiales</taxon>
        <taxon>Bangiaceae</taxon>
        <taxon>Porphyra</taxon>
    </lineage>
</organism>